<dbReference type="Pfam" id="PF02110">
    <property type="entry name" value="HK"/>
    <property type="match status" value="1"/>
</dbReference>
<evidence type="ECO:0000256" key="2">
    <source>
        <dbReference type="ARBA" id="ARBA00001946"/>
    </source>
</evidence>
<dbReference type="UniPathway" id="UPA00060">
    <property type="reaction ID" value="UER00139"/>
</dbReference>
<dbReference type="GO" id="GO:0009228">
    <property type="term" value="P:thiamine biosynthetic process"/>
    <property type="evidence" value="ECO:0007669"/>
    <property type="project" value="UniProtKB-KW"/>
</dbReference>
<evidence type="ECO:0000313" key="12">
    <source>
        <dbReference type="EMBL" id="HBT49184.1"/>
    </source>
</evidence>
<keyword evidence="11" id="KW-0784">Thiamine biosynthesis</keyword>
<gene>
    <name evidence="12" type="ORF">DEA61_05005</name>
</gene>
<sequence length="41" mass="4499">MNDVKGKVPLIHVITNYVVMNDNANALLSFGVSPVLPQLYN</sequence>
<organism evidence="12 13">
    <name type="scientific">Caldanaerobacter subterraneus</name>
    <dbReference type="NCBI Taxonomy" id="911092"/>
    <lineage>
        <taxon>Bacteria</taxon>
        <taxon>Bacillati</taxon>
        <taxon>Bacillota</taxon>
        <taxon>Clostridia</taxon>
        <taxon>Thermoanaerobacterales</taxon>
        <taxon>Thermoanaerobacteraceae</taxon>
        <taxon>Caldanaerobacter</taxon>
    </lineage>
</organism>
<protein>
    <recommendedName>
        <fullName evidence="4">hydroxyethylthiazole kinase</fullName>
        <ecNumber evidence="4">2.7.1.50</ecNumber>
    </recommendedName>
</protein>
<evidence type="ECO:0000256" key="7">
    <source>
        <dbReference type="ARBA" id="ARBA00022741"/>
    </source>
</evidence>
<dbReference type="InterPro" id="IPR000417">
    <property type="entry name" value="Hyethyz_kinase"/>
</dbReference>
<dbReference type="InterPro" id="IPR029056">
    <property type="entry name" value="Ribokinase-like"/>
</dbReference>
<dbReference type="RefSeq" id="WP_081427415.1">
    <property type="nucleotide sequence ID" value="NZ_JBFNEK010000114.1"/>
</dbReference>
<dbReference type="GO" id="GO:0009229">
    <property type="term" value="P:thiamine diphosphate biosynthetic process"/>
    <property type="evidence" value="ECO:0007669"/>
    <property type="project" value="UniProtKB-UniPathway"/>
</dbReference>
<proteinExistence type="predicted"/>
<dbReference type="Proteomes" id="UP000264445">
    <property type="component" value="Unassembled WGS sequence"/>
</dbReference>
<keyword evidence="10" id="KW-0460">Magnesium</keyword>
<evidence type="ECO:0000256" key="11">
    <source>
        <dbReference type="ARBA" id="ARBA00022977"/>
    </source>
</evidence>
<dbReference type="EMBL" id="DOLB01000084">
    <property type="protein sequence ID" value="HBT49184.1"/>
    <property type="molecule type" value="Genomic_DNA"/>
</dbReference>
<evidence type="ECO:0000256" key="1">
    <source>
        <dbReference type="ARBA" id="ARBA00001771"/>
    </source>
</evidence>
<evidence type="ECO:0000256" key="8">
    <source>
        <dbReference type="ARBA" id="ARBA00022777"/>
    </source>
</evidence>
<dbReference type="GO" id="GO:0005524">
    <property type="term" value="F:ATP binding"/>
    <property type="evidence" value="ECO:0007669"/>
    <property type="project" value="UniProtKB-KW"/>
</dbReference>
<comment type="caution">
    <text evidence="12">The sequence shown here is derived from an EMBL/GenBank/DDBJ whole genome shotgun (WGS) entry which is preliminary data.</text>
</comment>
<dbReference type="GO" id="GO:0004417">
    <property type="term" value="F:hydroxyethylthiazole kinase activity"/>
    <property type="evidence" value="ECO:0007669"/>
    <property type="project" value="UniProtKB-EC"/>
</dbReference>
<dbReference type="Gene3D" id="3.40.1190.20">
    <property type="match status" value="1"/>
</dbReference>
<comment type="catalytic activity">
    <reaction evidence="1">
        <text>5-(2-hydroxyethyl)-4-methylthiazole + ATP = 4-methyl-5-(2-phosphooxyethyl)-thiazole + ADP + H(+)</text>
        <dbReference type="Rhea" id="RHEA:24212"/>
        <dbReference type="ChEBI" id="CHEBI:15378"/>
        <dbReference type="ChEBI" id="CHEBI:17957"/>
        <dbReference type="ChEBI" id="CHEBI:30616"/>
        <dbReference type="ChEBI" id="CHEBI:58296"/>
        <dbReference type="ChEBI" id="CHEBI:456216"/>
        <dbReference type="EC" id="2.7.1.50"/>
    </reaction>
</comment>
<evidence type="ECO:0000256" key="4">
    <source>
        <dbReference type="ARBA" id="ARBA00012129"/>
    </source>
</evidence>
<keyword evidence="5" id="KW-0808">Transferase</keyword>
<evidence type="ECO:0000256" key="5">
    <source>
        <dbReference type="ARBA" id="ARBA00022679"/>
    </source>
</evidence>
<keyword evidence="6" id="KW-0479">Metal-binding</keyword>
<dbReference type="EC" id="2.7.1.50" evidence="4"/>
<evidence type="ECO:0000313" key="13">
    <source>
        <dbReference type="Proteomes" id="UP000264445"/>
    </source>
</evidence>
<evidence type="ECO:0000256" key="3">
    <source>
        <dbReference type="ARBA" id="ARBA00004868"/>
    </source>
</evidence>
<evidence type="ECO:0000256" key="6">
    <source>
        <dbReference type="ARBA" id="ARBA00022723"/>
    </source>
</evidence>
<accession>A0A357VLD6</accession>
<keyword evidence="8" id="KW-0418">Kinase</keyword>
<evidence type="ECO:0000256" key="10">
    <source>
        <dbReference type="ARBA" id="ARBA00022842"/>
    </source>
</evidence>
<comment type="cofactor">
    <cofactor evidence="2">
        <name>Mg(2+)</name>
        <dbReference type="ChEBI" id="CHEBI:18420"/>
    </cofactor>
</comment>
<keyword evidence="7" id="KW-0547">Nucleotide-binding</keyword>
<dbReference type="GO" id="GO:0000287">
    <property type="term" value="F:magnesium ion binding"/>
    <property type="evidence" value="ECO:0007669"/>
    <property type="project" value="InterPro"/>
</dbReference>
<reference evidence="12 13" key="1">
    <citation type="journal article" date="2018" name="Nat. Biotechnol.">
        <title>A standardized bacterial taxonomy based on genome phylogeny substantially revises the tree of life.</title>
        <authorList>
            <person name="Parks D.H."/>
            <person name="Chuvochina M."/>
            <person name="Waite D.W."/>
            <person name="Rinke C."/>
            <person name="Skarshewski A."/>
            <person name="Chaumeil P.A."/>
            <person name="Hugenholtz P."/>
        </authorList>
    </citation>
    <scope>NUCLEOTIDE SEQUENCE [LARGE SCALE GENOMIC DNA]</scope>
    <source>
        <strain evidence="12">UBA12544</strain>
    </source>
</reference>
<dbReference type="AlphaFoldDB" id="A0A357VLD6"/>
<evidence type="ECO:0000256" key="9">
    <source>
        <dbReference type="ARBA" id="ARBA00022840"/>
    </source>
</evidence>
<keyword evidence="9" id="KW-0067">ATP-binding</keyword>
<name>A0A357VLD6_9THEO</name>
<comment type="pathway">
    <text evidence="3">Cofactor biosynthesis; thiamine diphosphate biosynthesis; 4-methyl-5-(2-phosphoethyl)-thiazole from 5-(2-hydroxyethyl)-4-methylthiazole: step 1/1.</text>
</comment>